<feature type="transmembrane region" description="Helical" evidence="6">
    <location>
        <begin position="86"/>
        <end position="104"/>
    </location>
</feature>
<evidence type="ECO:0000313" key="9">
    <source>
        <dbReference type="Proteomes" id="UP000001880"/>
    </source>
</evidence>
<sequence>MLCKRGPRVYCARAATGSPMHAPDIIRLLALAAIWGGSFIFMKVLAPAIGAVRTADLRVLIAGILLVIYLRARGRDLEFRRFWRQYLVIGVVNSGIPFLCYTYAALHIPASYSVILNATAPAFGAIFAAIWLADRFTIWRFLGLLLGACGVALMSWRGPVPFTFEVTAAIAACLVATTCYGLAGVYMKKRASGAAAASIAACSQLVAGLLLFPATLFTPLETPLTPFLVANILALAVVCSALAYLLYYRLIVDIGPAKALTVTFLMPVFGMLWGFLFLDEEITLAMLAGVGLILSGTFVVARR</sequence>
<keyword evidence="9" id="KW-1185">Reference proteome</keyword>
<feature type="transmembrane region" description="Helical" evidence="6">
    <location>
        <begin position="110"/>
        <end position="131"/>
    </location>
</feature>
<reference evidence="8 9" key="1">
    <citation type="journal article" date="2010" name="Stand. Genomic Sci.">
        <title>Complete genome sequence of Haliangium ochraceum type strain (SMP-2).</title>
        <authorList>
            <consortium name="US DOE Joint Genome Institute (JGI-PGF)"/>
            <person name="Ivanova N."/>
            <person name="Daum C."/>
            <person name="Lang E."/>
            <person name="Abt B."/>
            <person name="Kopitz M."/>
            <person name="Saunders E."/>
            <person name="Lapidus A."/>
            <person name="Lucas S."/>
            <person name="Glavina Del Rio T."/>
            <person name="Nolan M."/>
            <person name="Tice H."/>
            <person name="Copeland A."/>
            <person name="Cheng J.F."/>
            <person name="Chen F."/>
            <person name="Bruce D."/>
            <person name="Goodwin L."/>
            <person name="Pitluck S."/>
            <person name="Mavromatis K."/>
            <person name="Pati A."/>
            <person name="Mikhailova N."/>
            <person name="Chen A."/>
            <person name="Palaniappan K."/>
            <person name="Land M."/>
            <person name="Hauser L."/>
            <person name="Chang Y.J."/>
            <person name="Jeffries C.D."/>
            <person name="Detter J.C."/>
            <person name="Brettin T."/>
            <person name="Rohde M."/>
            <person name="Goker M."/>
            <person name="Bristow J."/>
            <person name="Markowitz V."/>
            <person name="Eisen J.A."/>
            <person name="Hugenholtz P."/>
            <person name="Kyrpides N.C."/>
            <person name="Klenk H.P."/>
        </authorList>
    </citation>
    <scope>NUCLEOTIDE SEQUENCE [LARGE SCALE GENOMIC DNA]</scope>
    <source>
        <strain evidence="9">DSM 14365 / CIP 107738 / JCM 11303 / AJ 13395 / SMP-2</strain>
    </source>
</reference>
<evidence type="ECO:0000256" key="1">
    <source>
        <dbReference type="ARBA" id="ARBA00004141"/>
    </source>
</evidence>
<evidence type="ECO:0000256" key="3">
    <source>
        <dbReference type="ARBA" id="ARBA00022692"/>
    </source>
</evidence>
<dbReference type="HOGENOM" id="CLU_033863_5_2_7"/>
<dbReference type="AlphaFoldDB" id="D0LUY1"/>
<evidence type="ECO:0000256" key="6">
    <source>
        <dbReference type="SAM" id="Phobius"/>
    </source>
</evidence>
<evidence type="ECO:0000256" key="4">
    <source>
        <dbReference type="ARBA" id="ARBA00022989"/>
    </source>
</evidence>
<comment type="similarity">
    <text evidence="2">Belongs to the EamA transporter family.</text>
</comment>
<dbReference type="PANTHER" id="PTHR32322">
    <property type="entry name" value="INNER MEMBRANE TRANSPORTER"/>
    <property type="match status" value="1"/>
</dbReference>
<dbReference type="EMBL" id="CP001804">
    <property type="protein sequence ID" value="ACY14021.1"/>
    <property type="molecule type" value="Genomic_DNA"/>
</dbReference>
<comment type="subcellular location">
    <subcellularLocation>
        <location evidence="1">Membrane</location>
        <topology evidence="1">Multi-pass membrane protein</topology>
    </subcellularLocation>
</comment>
<feature type="transmembrane region" description="Helical" evidence="6">
    <location>
        <begin position="259"/>
        <end position="276"/>
    </location>
</feature>
<dbReference type="eggNOG" id="COG0697">
    <property type="taxonomic scope" value="Bacteria"/>
</dbReference>
<dbReference type="InterPro" id="IPR037185">
    <property type="entry name" value="EmrE-like"/>
</dbReference>
<dbReference type="SUPFAM" id="SSF103481">
    <property type="entry name" value="Multidrug resistance efflux transporter EmrE"/>
    <property type="match status" value="2"/>
</dbReference>
<feature type="domain" description="EamA" evidence="7">
    <location>
        <begin position="27"/>
        <end position="155"/>
    </location>
</feature>
<accession>D0LUY1</accession>
<dbReference type="InterPro" id="IPR000620">
    <property type="entry name" value="EamA_dom"/>
</dbReference>
<dbReference type="InterPro" id="IPR050638">
    <property type="entry name" value="AA-Vitamin_Transporters"/>
</dbReference>
<feature type="transmembrane region" description="Helical" evidence="6">
    <location>
        <begin position="162"/>
        <end position="183"/>
    </location>
</feature>
<dbReference type="Pfam" id="PF00892">
    <property type="entry name" value="EamA"/>
    <property type="match status" value="2"/>
</dbReference>
<feature type="transmembrane region" description="Helical" evidence="6">
    <location>
        <begin position="282"/>
        <end position="301"/>
    </location>
</feature>
<feature type="transmembrane region" description="Helical" evidence="6">
    <location>
        <begin position="28"/>
        <end position="51"/>
    </location>
</feature>
<dbReference type="GO" id="GO:0016020">
    <property type="term" value="C:membrane"/>
    <property type="evidence" value="ECO:0007669"/>
    <property type="project" value="UniProtKB-SubCell"/>
</dbReference>
<dbReference type="Gene3D" id="1.10.3730.20">
    <property type="match status" value="1"/>
</dbReference>
<keyword evidence="5 6" id="KW-0472">Membrane</keyword>
<keyword evidence="3 6" id="KW-0812">Transmembrane</keyword>
<gene>
    <name evidence="8" type="ordered locus">Hoch_1468</name>
</gene>
<feature type="domain" description="EamA" evidence="7">
    <location>
        <begin position="169"/>
        <end position="301"/>
    </location>
</feature>
<evidence type="ECO:0000259" key="7">
    <source>
        <dbReference type="Pfam" id="PF00892"/>
    </source>
</evidence>
<evidence type="ECO:0000256" key="5">
    <source>
        <dbReference type="ARBA" id="ARBA00023136"/>
    </source>
</evidence>
<name>D0LUY1_HALO1</name>
<dbReference type="KEGG" id="hoh:Hoch_1468"/>
<keyword evidence="4 6" id="KW-1133">Transmembrane helix</keyword>
<evidence type="ECO:0000256" key="2">
    <source>
        <dbReference type="ARBA" id="ARBA00007362"/>
    </source>
</evidence>
<dbReference type="PANTHER" id="PTHR32322:SF2">
    <property type="entry name" value="EAMA DOMAIN-CONTAINING PROTEIN"/>
    <property type="match status" value="1"/>
</dbReference>
<dbReference type="STRING" id="502025.Hoch_1468"/>
<dbReference type="Proteomes" id="UP000001880">
    <property type="component" value="Chromosome"/>
</dbReference>
<feature type="transmembrane region" description="Helical" evidence="6">
    <location>
        <begin position="57"/>
        <end position="74"/>
    </location>
</feature>
<proteinExistence type="inferred from homology"/>
<feature type="transmembrane region" description="Helical" evidence="6">
    <location>
        <begin position="228"/>
        <end position="247"/>
    </location>
</feature>
<evidence type="ECO:0000313" key="8">
    <source>
        <dbReference type="EMBL" id="ACY14021.1"/>
    </source>
</evidence>
<protein>
    <recommendedName>
        <fullName evidence="7">EamA domain-containing protein</fullName>
    </recommendedName>
</protein>
<feature type="transmembrane region" description="Helical" evidence="6">
    <location>
        <begin position="195"/>
        <end position="216"/>
    </location>
</feature>
<organism evidence="8 9">
    <name type="scientific">Haliangium ochraceum (strain DSM 14365 / JCM 11303 / SMP-2)</name>
    <dbReference type="NCBI Taxonomy" id="502025"/>
    <lineage>
        <taxon>Bacteria</taxon>
        <taxon>Pseudomonadati</taxon>
        <taxon>Myxococcota</taxon>
        <taxon>Polyangia</taxon>
        <taxon>Haliangiales</taxon>
        <taxon>Kofleriaceae</taxon>
        <taxon>Haliangium</taxon>
    </lineage>
</organism>
<feature type="transmembrane region" description="Helical" evidence="6">
    <location>
        <begin position="138"/>
        <end position="156"/>
    </location>
</feature>